<feature type="region of interest" description="Disordered" evidence="1">
    <location>
        <begin position="41"/>
        <end position="79"/>
    </location>
</feature>
<sequence>MSDTPPEGHFHSQTNLIEVQHVGVTAKLQSPLKDLLLNYSSSTENERRDSIYQQPKNSSSKYNKFTNEAGTGTTSDSTLTDSSKILYEMKAIPNQGKKVGEMKNSKVKPPPSPIDKIFDNLPEPNFQTSEIRIGIYPFDHGNADYLQTHERPPHVHSLALAQRTTDYATKFWAEFFGSLHIGVAFVVTFLLQSYRFILYSLVNTLMVGLLHMTSDYLLKPLLTVAFNGFLQPPMIFCFNTLSSMRDILEPIADTLNNFAKPIATVGRSVRLKFYN</sequence>
<evidence type="ECO:0000256" key="2">
    <source>
        <dbReference type="SAM" id="Phobius"/>
    </source>
</evidence>
<dbReference type="VEuPathDB" id="VectorBase:MDOA011461"/>
<dbReference type="STRING" id="7370.A0A1I8N4H7"/>
<feature type="transmembrane region" description="Helical" evidence="2">
    <location>
        <begin position="171"/>
        <end position="191"/>
    </location>
</feature>
<feature type="compositionally biased region" description="Low complexity" evidence="1">
    <location>
        <begin position="70"/>
        <end position="79"/>
    </location>
</feature>
<feature type="compositionally biased region" description="Polar residues" evidence="1">
    <location>
        <begin position="51"/>
        <end position="69"/>
    </location>
</feature>
<evidence type="ECO:0000313" key="3">
    <source>
        <dbReference type="EnsemblMetazoa" id="MDOA011461-PB"/>
    </source>
</evidence>
<protein>
    <submittedName>
        <fullName evidence="3">Uncharacterized protein</fullName>
    </submittedName>
</protein>
<keyword evidence="2" id="KW-0812">Transmembrane</keyword>
<accession>A0A1I8N4H7</accession>
<feature type="transmembrane region" description="Helical" evidence="2">
    <location>
        <begin position="196"/>
        <end position="214"/>
    </location>
</feature>
<name>A0A1I8N4H7_MUSDO</name>
<dbReference type="AlphaFoldDB" id="A0A1I8N4H7"/>
<proteinExistence type="predicted"/>
<dbReference type="VEuPathDB" id="VectorBase:MDOMA2_018765"/>
<dbReference type="EnsemblMetazoa" id="MDOA011461-RB">
    <property type="protein sequence ID" value="MDOA011461-PB"/>
    <property type="gene ID" value="MDOA011461"/>
</dbReference>
<keyword evidence="2" id="KW-1133">Transmembrane helix</keyword>
<evidence type="ECO:0000256" key="1">
    <source>
        <dbReference type="SAM" id="MobiDB-lite"/>
    </source>
</evidence>
<reference evidence="3" key="1">
    <citation type="submission" date="2020-05" db="UniProtKB">
        <authorList>
            <consortium name="EnsemblMetazoa"/>
        </authorList>
    </citation>
    <scope>IDENTIFICATION</scope>
    <source>
        <strain evidence="3">Aabys</strain>
    </source>
</reference>
<organism evidence="3">
    <name type="scientific">Musca domestica</name>
    <name type="common">House fly</name>
    <dbReference type="NCBI Taxonomy" id="7370"/>
    <lineage>
        <taxon>Eukaryota</taxon>
        <taxon>Metazoa</taxon>
        <taxon>Ecdysozoa</taxon>
        <taxon>Arthropoda</taxon>
        <taxon>Hexapoda</taxon>
        <taxon>Insecta</taxon>
        <taxon>Pterygota</taxon>
        <taxon>Neoptera</taxon>
        <taxon>Endopterygota</taxon>
        <taxon>Diptera</taxon>
        <taxon>Brachycera</taxon>
        <taxon>Muscomorpha</taxon>
        <taxon>Muscoidea</taxon>
        <taxon>Muscidae</taxon>
        <taxon>Musca</taxon>
    </lineage>
</organism>
<keyword evidence="2" id="KW-0472">Membrane</keyword>